<dbReference type="SUPFAM" id="SSF48452">
    <property type="entry name" value="TPR-like"/>
    <property type="match status" value="1"/>
</dbReference>
<dbReference type="Gene3D" id="1.25.40.10">
    <property type="entry name" value="Tetratricopeptide repeat domain"/>
    <property type="match status" value="1"/>
</dbReference>
<dbReference type="SUPFAM" id="SSF53448">
    <property type="entry name" value="Nucleotide-diphospho-sugar transferases"/>
    <property type="match status" value="1"/>
</dbReference>
<gene>
    <name evidence="2" type="ORF">UFOPK1835_00831</name>
</gene>
<dbReference type="Pfam" id="PF00535">
    <property type="entry name" value="Glycos_transf_2"/>
    <property type="match status" value="1"/>
</dbReference>
<dbReference type="PANTHER" id="PTHR43630:SF2">
    <property type="entry name" value="GLYCOSYLTRANSFERASE"/>
    <property type="match status" value="1"/>
</dbReference>
<sequence length="687" mass="77239">MTTTTDQALVLTMIVRNESAIIERCLESARDLISRWVIVDTGSDDDTIALIKQSLGDIPGELHERQWVNFEHNRNELLDLSRGQGTHLLLLDADMTLRVESDLPLLDADAYLLRHDGGLTYWTPRIIRSDFPWSFKGVTHEYLTCTRPQRSERLDCLVLEHHGDGSSRTDKFERDRELLEKSLLTQPDDSRDVFYLAQTLQNRGESDAAVELFRRRIELGGWDQEVFYSQFQIGRILGLTDWDSAVPEFLRAWNYRPSRAEPLLELARGHRARGEYADALMFAEQGLGIPRSSDVLFVHTEAWDWALLFEFAIAAFHVGRVDDALAANEQLLENGVPGDIGVWVRHNRAWCLRALDRHEPSDLARLPLRSQDPLPPLLTFTPGALFRPITIDGAAGWSTFNPSITADPLGGFAMSVRSSNYRIGPGGHYDFAEEDGDRIVRTMNHFLTLDAELEVVHTEILPLVPRGPEVQPSTVSGYEDLRIIASGDRWRSTGTVRDRNARERCEIGIGDLGLRSESDRSDTSIKIARGPDPERHEKNWMPFVSDSQLHVVYLCDPVTVLTVDDDDDVHAISTTEAPPGVSGFRGGSQGIAFDDGFLFVIHEVTVGETGRRYAHRFMMLTSIDDHWTVSATTAPFHFIEPGIEFCAGLARDRSDLLLSFGVHDRSAWLCRVPADQVRAMLVPLVPG</sequence>
<accession>A0A6J6H674</accession>
<proteinExistence type="predicted"/>
<dbReference type="InterPro" id="IPR001173">
    <property type="entry name" value="Glyco_trans_2-like"/>
</dbReference>
<evidence type="ECO:0000259" key="1">
    <source>
        <dbReference type="Pfam" id="PF00535"/>
    </source>
</evidence>
<feature type="domain" description="Glycosyltransferase 2-like" evidence="1">
    <location>
        <begin position="13"/>
        <end position="104"/>
    </location>
</feature>
<name>A0A6J6H674_9ZZZZ</name>
<protein>
    <submittedName>
        <fullName evidence="2">Unannotated protein</fullName>
    </submittedName>
</protein>
<organism evidence="2">
    <name type="scientific">freshwater metagenome</name>
    <dbReference type="NCBI Taxonomy" id="449393"/>
    <lineage>
        <taxon>unclassified sequences</taxon>
        <taxon>metagenomes</taxon>
        <taxon>ecological metagenomes</taxon>
    </lineage>
</organism>
<reference evidence="2" key="1">
    <citation type="submission" date="2020-05" db="EMBL/GenBank/DDBJ databases">
        <authorList>
            <person name="Chiriac C."/>
            <person name="Salcher M."/>
            <person name="Ghai R."/>
            <person name="Kavagutti S V."/>
        </authorList>
    </citation>
    <scope>NUCLEOTIDE SEQUENCE</scope>
</reference>
<dbReference type="InterPro" id="IPR029044">
    <property type="entry name" value="Nucleotide-diphossugar_trans"/>
</dbReference>
<evidence type="ECO:0000313" key="2">
    <source>
        <dbReference type="EMBL" id="CAB4606795.1"/>
    </source>
</evidence>
<dbReference type="Gene3D" id="2.115.10.20">
    <property type="entry name" value="Glycosyl hydrolase domain, family 43"/>
    <property type="match status" value="1"/>
</dbReference>
<dbReference type="Gene3D" id="3.90.550.10">
    <property type="entry name" value="Spore Coat Polysaccharide Biosynthesis Protein SpsA, Chain A"/>
    <property type="match status" value="1"/>
</dbReference>
<dbReference type="PANTHER" id="PTHR43630">
    <property type="entry name" value="POLY-BETA-1,6-N-ACETYL-D-GLUCOSAMINE SYNTHASE"/>
    <property type="match status" value="1"/>
</dbReference>
<dbReference type="EMBL" id="CAEZUP010000027">
    <property type="protein sequence ID" value="CAB4606795.1"/>
    <property type="molecule type" value="Genomic_DNA"/>
</dbReference>
<dbReference type="InterPro" id="IPR023296">
    <property type="entry name" value="Glyco_hydro_beta-prop_sf"/>
</dbReference>
<dbReference type="AlphaFoldDB" id="A0A6J6H674"/>
<dbReference type="InterPro" id="IPR011990">
    <property type="entry name" value="TPR-like_helical_dom_sf"/>
</dbReference>